<dbReference type="EMBL" id="PGFA01000001">
    <property type="protein sequence ID" value="PJJ59423.1"/>
    <property type="molecule type" value="Genomic_DNA"/>
</dbReference>
<dbReference type="AlphaFoldDB" id="A0A2M9BNA5"/>
<dbReference type="Proteomes" id="UP000228535">
    <property type="component" value="Unassembled WGS sequence"/>
</dbReference>
<evidence type="ECO:0000313" key="1">
    <source>
        <dbReference type="EMBL" id="PJJ59423.1"/>
    </source>
</evidence>
<sequence length="187" mass="21409">MKNLQIPVKPHILKYLQFYLGTEYSLSESDPYGLMLFGLLRRPVTDSRKDELVAKYTGRFVVSYGAYSPQQFGLKNLTGKTVYLFNSFVHSLLKQDLHSYVDLMTDMGNQVKYSIECFMLKYGFEESDIAYDTLLKSYQRFVEERKASKKKGPAVTPRKALKDLQRNLTRIAAIAPLPAAGLRQMSV</sequence>
<organism evidence="1 2">
    <name type="scientific">Hymenobacter chitinivorans DSM 11115</name>
    <dbReference type="NCBI Taxonomy" id="1121954"/>
    <lineage>
        <taxon>Bacteria</taxon>
        <taxon>Pseudomonadati</taxon>
        <taxon>Bacteroidota</taxon>
        <taxon>Cytophagia</taxon>
        <taxon>Cytophagales</taxon>
        <taxon>Hymenobacteraceae</taxon>
        <taxon>Hymenobacter</taxon>
    </lineage>
</organism>
<reference evidence="1 2" key="1">
    <citation type="submission" date="2017-11" db="EMBL/GenBank/DDBJ databases">
        <title>Genomic Encyclopedia of Archaeal and Bacterial Type Strains, Phase II (KMG-II): From Individual Species to Whole Genera.</title>
        <authorList>
            <person name="Goeker M."/>
        </authorList>
    </citation>
    <scope>NUCLEOTIDE SEQUENCE [LARGE SCALE GENOMIC DNA]</scope>
    <source>
        <strain evidence="1 2">DSM 11115</strain>
    </source>
</reference>
<gene>
    <name evidence="1" type="ORF">CLV45_0840</name>
</gene>
<dbReference type="OrthoDB" id="881602at2"/>
<name>A0A2M9BNA5_9BACT</name>
<keyword evidence="2" id="KW-1185">Reference proteome</keyword>
<dbReference type="RefSeq" id="WP_100335146.1">
    <property type="nucleotide sequence ID" value="NZ_PGFA01000001.1"/>
</dbReference>
<accession>A0A2M9BNA5</accession>
<evidence type="ECO:0000313" key="2">
    <source>
        <dbReference type="Proteomes" id="UP000228535"/>
    </source>
</evidence>
<protein>
    <submittedName>
        <fullName evidence="1">Uncharacterized protein</fullName>
    </submittedName>
</protein>
<comment type="caution">
    <text evidence="1">The sequence shown here is derived from an EMBL/GenBank/DDBJ whole genome shotgun (WGS) entry which is preliminary data.</text>
</comment>
<proteinExistence type="predicted"/>